<feature type="compositionally biased region" description="Basic residues" evidence="1">
    <location>
        <begin position="7"/>
        <end position="26"/>
    </location>
</feature>
<reference evidence="2" key="2">
    <citation type="journal article" date="2015" name="Fish Shellfish Immunol.">
        <title>Early steps in the European eel (Anguilla anguilla)-Vibrio vulnificus interaction in the gills: Role of the RtxA13 toxin.</title>
        <authorList>
            <person name="Callol A."/>
            <person name="Pajuelo D."/>
            <person name="Ebbesson L."/>
            <person name="Teles M."/>
            <person name="MacKenzie S."/>
            <person name="Amaro C."/>
        </authorList>
    </citation>
    <scope>NUCLEOTIDE SEQUENCE</scope>
</reference>
<accession>A0A0E9RZY4</accession>
<dbReference type="AlphaFoldDB" id="A0A0E9RZY4"/>
<dbReference type="EMBL" id="GBXM01074632">
    <property type="protein sequence ID" value="JAH33945.1"/>
    <property type="molecule type" value="Transcribed_RNA"/>
</dbReference>
<reference evidence="2" key="1">
    <citation type="submission" date="2014-11" db="EMBL/GenBank/DDBJ databases">
        <authorList>
            <person name="Amaro Gonzalez C."/>
        </authorList>
    </citation>
    <scope>NUCLEOTIDE SEQUENCE</scope>
</reference>
<proteinExistence type="predicted"/>
<organism evidence="2">
    <name type="scientific">Anguilla anguilla</name>
    <name type="common">European freshwater eel</name>
    <name type="synonym">Muraena anguilla</name>
    <dbReference type="NCBI Taxonomy" id="7936"/>
    <lineage>
        <taxon>Eukaryota</taxon>
        <taxon>Metazoa</taxon>
        <taxon>Chordata</taxon>
        <taxon>Craniata</taxon>
        <taxon>Vertebrata</taxon>
        <taxon>Euteleostomi</taxon>
        <taxon>Actinopterygii</taxon>
        <taxon>Neopterygii</taxon>
        <taxon>Teleostei</taxon>
        <taxon>Anguilliformes</taxon>
        <taxon>Anguillidae</taxon>
        <taxon>Anguilla</taxon>
    </lineage>
</organism>
<evidence type="ECO:0000256" key="1">
    <source>
        <dbReference type="SAM" id="MobiDB-lite"/>
    </source>
</evidence>
<sequence>MPFASRARMRKSRRWRKLSSNRGRSS</sequence>
<protein>
    <submittedName>
        <fullName evidence="2">Uncharacterized protein</fullName>
    </submittedName>
</protein>
<name>A0A0E9RZY4_ANGAN</name>
<evidence type="ECO:0000313" key="2">
    <source>
        <dbReference type="EMBL" id="JAH33945.1"/>
    </source>
</evidence>
<feature type="region of interest" description="Disordered" evidence="1">
    <location>
        <begin position="1"/>
        <end position="26"/>
    </location>
</feature>